<feature type="domain" description="Fido" evidence="3">
    <location>
        <begin position="1"/>
        <end position="173"/>
    </location>
</feature>
<keyword evidence="2" id="KW-0547">Nucleotide-binding</keyword>
<dbReference type="Gene3D" id="1.10.3290.10">
    <property type="entry name" value="Fido-like domain"/>
    <property type="match status" value="1"/>
</dbReference>
<evidence type="ECO:0000313" key="4">
    <source>
        <dbReference type="EMBL" id="KAH7133073.1"/>
    </source>
</evidence>
<evidence type="ECO:0000256" key="2">
    <source>
        <dbReference type="PIRSR" id="PIRSR640198-2"/>
    </source>
</evidence>
<feature type="active site" evidence="1">
    <location>
        <position position="96"/>
    </location>
</feature>
<dbReference type="InterPro" id="IPR036597">
    <property type="entry name" value="Fido-like_dom_sf"/>
</dbReference>
<dbReference type="AlphaFoldDB" id="A0A9P9E8V8"/>
<dbReference type="PANTHER" id="PTHR13504:SF38">
    <property type="entry name" value="FIDO DOMAIN-CONTAINING PROTEIN"/>
    <property type="match status" value="1"/>
</dbReference>
<dbReference type="PROSITE" id="PS51459">
    <property type="entry name" value="FIDO"/>
    <property type="match status" value="1"/>
</dbReference>
<accession>A0A9P9E8V8</accession>
<dbReference type="PANTHER" id="PTHR13504">
    <property type="entry name" value="FIDO DOMAIN-CONTAINING PROTEIN DDB_G0283145"/>
    <property type="match status" value="1"/>
</dbReference>
<feature type="binding site" evidence="2">
    <location>
        <begin position="100"/>
        <end position="107"/>
    </location>
    <ligand>
        <name>ATP</name>
        <dbReference type="ChEBI" id="CHEBI:30616"/>
    </ligand>
</feature>
<organism evidence="4 5">
    <name type="scientific">Dactylonectria estremocensis</name>
    <dbReference type="NCBI Taxonomy" id="1079267"/>
    <lineage>
        <taxon>Eukaryota</taxon>
        <taxon>Fungi</taxon>
        <taxon>Dikarya</taxon>
        <taxon>Ascomycota</taxon>
        <taxon>Pezizomycotina</taxon>
        <taxon>Sordariomycetes</taxon>
        <taxon>Hypocreomycetidae</taxon>
        <taxon>Hypocreales</taxon>
        <taxon>Nectriaceae</taxon>
        <taxon>Dactylonectria</taxon>
    </lineage>
</organism>
<gene>
    <name evidence="4" type="ORF">B0J13DRAFT_529003</name>
</gene>
<dbReference type="Proteomes" id="UP000717696">
    <property type="component" value="Unassembled WGS sequence"/>
</dbReference>
<comment type="caution">
    <text evidence="4">The sequence shown here is derived from an EMBL/GenBank/DDBJ whole genome shotgun (WGS) entry which is preliminary data.</text>
</comment>
<reference evidence="4" key="1">
    <citation type="journal article" date="2021" name="Nat. Commun.">
        <title>Genetic determinants of endophytism in the Arabidopsis root mycobiome.</title>
        <authorList>
            <person name="Mesny F."/>
            <person name="Miyauchi S."/>
            <person name="Thiergart T."/>
            <person name="Pickel B."/>
            <person name="Atanasova L."/>
            <person name="Karlsson M."/>
            <person name="Huettel B."/>
            <person name="Barry K.W."/>
            <person name="Haridas S."/>
            <person name="Chen C."/>
            <person name="Bauer D."/>
            <person name="Andreopoulos W."/>
            <person name="Pangilinan J."/>
            <person name="LaButti K."/>
            <person name="Riley R."/>
            <person name="Lipzen A."/>
            <person name="Clum A."/>
            <person name="Drula E."/>
            <person name="Henrissat B."/>
            <person name="Kohler A."/>
            <person name="Grigoriev I.V."/>
            <person name="Martin F.M."/>
            <person name="Hacquard S."/>
        </authorList>
    </citation>
    <scope>NUCLEOTIDE SEQUENCE</scope>
    <source>
        <strain evidence="4">MPI-CAGE-AT-0021</strain>
    </source>
</reference>
<dbReference type="InterPro" id="IPR003812">
    <property type="entry name" value="Fido"/>
</dbReference>
<keyword evidence="5" id="KW-1185">Reference proteome</keyword>
<sequence>MAIAVIIHHSQDSSHSDRRKIDTEQGISWADYSGMYRDGYEVCAGPHQFLDPRLVPGAMKVMTKSLDEDIRAATECGKIDPVAIAAKYCHTFVNIHPFVDGNGRTCRLILNVLLLKYAGVLVCIGEEKDDRKKYFGIAASASMAEASAHDDLDDLDESHRPKYYKELASFTLQHAATSLRKLTELVKTD</sequence>
<name>A0A9P9E8V8_9HYPO</name>
<protein>
    <submittedName>
        <fullName evidence="4">Fido domain-containing protein</fullName>
    </submittedName>
</protein>
<dbReference type="EMBL" id="JAGMUU010000018">
    <property type="protein sequence ID" value="KAH7133073.1"/>
    <property type="molecule type" value="Genomic_DNA"/>
</dbReference>
<evidence type="ECO:0000259" key="3">
    <source>
        <dbReference type="PROSITE" id="PS51459"/>
    </source>
</evidence>
<dbReference type="OrthoDB" id="439046at2759"/>
<dbReference type="SUPFAM" id="SSF140931">
    <property type="entry name" value="Fic-like"/>
    <property type="match status" value="1"/>
</dbReference>
<proteinExistence type="predicted"/>
<keyword evidence="2" id="KW-0067">ATP-binding</keyword>
<dbReference type="GO" id="GO:0005524">
    <property type="term" value="F:ATP binding"/>
    <property type="evidence" value="ECO:0007669"/>
    <property type="project" value="UniProtKB-KW"/>
</dbReference>
<dbReference type="Pfam" id="PF02661">
    <property type="entry name" value="Fic"/>
    <property type="match status" value="1"/>
</dbReference>
<evidence type="ECO:0000313" key="5">
    <source>
        <dbReference type="Proteomes" id="UP000717696"/>
    </source>
</evidence>
<evidence type="ECO:0000256" key="1">
    <source>
        <dbReference type="PIRSR" id="PIRSR640198-1"/>
    </source>
</evidence>
<dbReference type="InterPro" id="IPR040198">
    <property type="entry name" value="Fido_containing"/>
</dbReference>